<evidence type="ECO:0000256" key="4">
    <source>
        <dbReference type="ARBA" id="ARBA00022741"/>
    </source>
</evidence>
<evidence type="ECO:0000256" key="7">
    <source>
        <dbReference type="ARBA" id="ARBA00047899"/>
    </source>
</evidence>
<keyword evidence="3" id="KW-0808">Transferase</keyword>
<comment type="catalytic activity">
    <reaction evidence="8">
        <text>L-seryl-[protein] + ATP = O-phospho-L-seryl-[protein] + ADP + H(+)</text>
        <dbReference type="Rhea" id="RHEA:17989"/>
        <dbReference type="Rhea" id="RHEA-COMP:9863"/>
        <dbReference type="Rhea" id="RHEA-COMP:11604"/>
        <dbReference type="ChEBI" id="CHEBI:15378"/>
        <dbReference type="ChEBI" id="CHEBI:29999"/>
        <dbReference type="ChEBI" id="CHEBI:30616"/>
        <dbReference type="ChEBI" id="CHEBI:83421"/>
        <dbReference type="ChEBI" id="CHEBI:456216"/>
        <dbReference type="EC" id="2.7.11.1"/>
    </reaction>
</comment>
<keyword evidence="6 9" id="KW-0067">ATP-binding</keyword>
<keyword evidence="5 11" id="KW-0418">Kinase</keyword>
<dbReference type="PROSITE" id="PS00107">
    <property type="entry name" value="PROTEIN_KINASE_ATP"/>
    <property type="match status" value="1"/>
</dbReference>
<dbReference type="GO" id="GO:0004674">
    <property type="term" value="F:protein serine/threonine kinase activity"/>
    <property type="evidence" value="ECO:0007669"/>
    <property type="project" value="UniProtKB-KW"/>
</dbReference>
<name>A0A9W5WTX7_BABOV</name>
<evidence type="ECO:0000259" key="10">
    <source>
        <dbReference type="PROSITE" id="PS50011"/>
    </source>
</evidence>
<evidence type="ECO:0000256" key="6">
    <source>
        <dbReference type="ARBA" id="ARBA00022840"/>
    </source>
</evidence>
<evidence type="ECO:0000256" key="2">
    <source>
        <dbReference type="ARBA" id="ARBA00022527"/>
    </source>
</evidence>
<dbReference type="InterPro" id="IPR011009">
    <property type="entry name" value="Kinase-like_dom_sf"/>
</dbReference>
<dbReference type="Proteomes" id="UP001057455">
    <property type="component" value="Unassembled WGS sequence"/>
</dbReference>
<dbReference type="InterPro" id="IPR017441">
    <property type="entry name" value="Protein_kinase_ATP_BS"/>
</dbReference>
<dbReference type="Pfam" id="PF00069">
    <property type="entry name" value="Pkinase"/>
    <property type="match status" value="2"/>
</dbReference>
<dbReference type="Gene3D" id="3.30.200.20">
    <property type="entry name" value="Phosphorylase Kinase, domain 1"/>
    <property type="match status" value="1"/>
</dbReference>
<proteinExistence type="predicted"/>
<evidence type="ECO:0000256" key="5">
    <source>
        <dbReference type="ARBA" id="ARBA00022777"/>
    </source>
</evidence>
<dbReference type="SMART" id="SM00220">
    <property type="entry name" value="S_TKc"/>
    <property type="match status" value="1"/>
</dbReference>
<dbReference type="FunFam" id="1.10.510.10:FF:000275">
    <property type="entry name" value="SRSF protein kinase 2 isoform X3"/>
    <property type="match status" value="1"/>
</dbReference>
<dbReference type="OrthoDB" id="2649at2759"/>
<evidence type="ECO:0000256" key="3">
    <source>
        <dbReference type="ARBA" id="ARBA00022679"/>
    </source>
</evidence>
<organism evidence="11 12">
    <name type="scientific">Babesia ovis</name>
    <dbReference type="NCBI Taxonomy" id="5869"/>
    <lineage>
        <taxon>Eukaryota</taxon>
        <taxon>Sar</taxon>
        <taxon>Alveolata</taxon>
        <taxon>Apicomplexa</taxon>
        <taxon>Aconoidasida</taxon>
        <taxon>Piroplasmida</taxon>
        <taxon>Babesiidae</taxon>
        <taxon>Babesia</taxon>
    </lineage>
</organism>
<dbReference type="GO" id="GO:0000245">
    <property type="term" value="P:spliceosomal complex assembly"/>
    <property type="evidence" value="ECO:0007669"/>
    <property type="project" value="TreeGrafter"/>
</dbReference>
<dbReference type="EC" id="2.7.11.1" evidence="1"/>
<dbReference type="SUPFAM" id="SSF56112">
    <property type="entry name" value="Protein kinase-like (PK-like)"/>
    <property type="match status" value="1"/>
</dbReference>
<feature type="binding site" evidence="9">
    <location>
        <position position="218"/>
    </location>
    <ligand>
        <name>ATP</name>
        <dbReference type="ChEBI" id="CHEBI:30616"/>
    </ligand>
</feature>
<evidence type="ECO:0000313" key="11">
    <source>
        <dbReference type="EMBL" id="GFE53355.1"/>
    </source>
</evidence>
<reference evidence="11" key="1">
    <citation type="submission" date="2019-12" db="EMBL/GenBank/DDBJ databases">
        <title>Genome sequence of Babesia ovis.</title>
        <authorList>
            <person name="Yamagishi J."/>
            <person name="Sevinc F."/>
            <person name="Xuan X."/>
        </authorList>
    </citation>
    <scope>NUCLEOTIDE SEQUENCE</scope>
    <source>
        <strain evidence="11">Selcuk</strain>
    </source>
</reference>
<comment type="caution">
    <text evidence="11">The sequence shown here is derived from an EMBL/GenBank/DDBJ whole genome shotgun (WGS) entry which is preliminary data.</text>
</comment>
<dbReference type="PROSITE" id="PS50011">
    <property type="entry name" value="PROTEIN_KINASE_DOM"/>
    <property type="match status" value="1"/>
</dbReference>
<dbReference type="InterPro" id="IPR008271">
    <property type="entry name" value="Ser/Thr_kinase_AS"/>
</dbReference>
<sequence>MGKRKSLIDHIVSTFGRMDLGSMKSVNRDDDNNADVVLDDECGVYDDSQELDENKNGTINCVHPFSNGKIQEGSENIHGLNGPCPVANHAVYENTIKYDAYDAETKSVHSTEDYDFSYTPSIHDRSPILNTDLCSDADIYDTSAESDEHDGSSETFDCVQSDSEDADAYVPGGYHPVKRGECYDDRYRIECKLGWGYFSTVWLASDTGANPPSFVAIKFQRSAQNHTDVVRDEMALLKKVRDQVISRLWLQTKGVYKEQLGSLYNNTRGVVSFLNWFRVKGPNGTHICLVLEPMGPNLLSLIKFYKFKGVPIALIKKITAHVLLGLDYLHRICGIIHTDLKPENILVTSKIHNCTPYSHKEGKSENVKKSVEVLKIDVPYVKNSIRPSLSDPTSLTSYEEPAAVQDTMYRMPYHHVPYKIAEPLRDAKEKAQDSSMYHPWVASKVCHKPLMDSLSKQHISVRTQQGVVKLKPIDLATFDRPDAIYKICDLGNACWVHHHFTDEIQTRQYRSPEAILKVGYDQSTDLWSLACIIFELFTGDYLFDPTGNTTQERDINHLQLIVELLGPIPRSMIKASTRFRYYEREINGVKPWPLESVLVKKYKMSQVEAHVLSEFLLCMLKVNPKDRKPAEVMLGHEWLHSGV</sequence>
<comment type="catalytic activity">
    <reaction evidence="7">
        <text>L-threonyl-[protein] + ATP = O-phospho-L-threonyl-[protein] + ADP + H(+)</text>
        <dbReference type="Rhea" id="RHEA:46608"/>
        <dbReference type="Rhea" id="RHEA-COMP:11060"/>
        <dbReference type="Rhea" id="RHEA-COMP:11605"/>
        <dbReference type="ChEBI" id="CHEBI:15378"/>
        <dbReference type="ChEBI" id="CHEBI:30013"/>
        <dbReference type="ChEBI" id="CHEBI:30616"/>
        <dbReference type="ChEBI" id="CHEBI:61977"/>
        <dbReference type="ChEBI" id="CHEBI:456216"/>
        <dbReference type="EC" id="2.7.11.1"/>
    </reaction>
</comment>
<evidence type="ECO:0000256" key="1">
    <source>
        <dbReference type="ARBA" id="ARBA00012513"/>
    </source>
</evidence>
<protein>
    <recommendedName>
        <fullName evidence="1">non-specific serine/threonine protein kinase</fullName>
        <ecNumber evidence="1">2.7.11.1</ecNumber>
    </recommendedName>
</protein>
<evidence type="ECO:0000313" key="12">
    <source>
        <dbReference type="Proteomes" id="UP001057455"/>
    </source>
</evidence>
<accession>A0A9W5WTX7</accession>
<gene>
    <name evidence="11" type="ORF">BaOVIS_007590</name>
</gene>
<dbReference type="Gene3D" id="1.10.510.10">
    <property type="entry name" value="Transferase(Phosphotransferase) domain 1"/>
    <property type="match status" value="1"/>
</dbReference>
<dbReference type="PANTHER" id="PTHR47634">
    <property type="entry name" value="PROTEIN KINASE DOMAIN-CONTAINING PROTEIN-RELATED"/>
    <property type="match status" value="1"/>
</dbReference>
<dbReference type="AlphaFoldDB" id="A0A9W5WTX7"/>
<evidence type="ECO:0000256" key="8">
    <source>
        <dbReference type="ARBA" id="ARBA00048679"/>
    </source>
</evidence>
<keyword evidence="2" id="KW-0723">Serine/threonine-protein kinase</keyword>
<evidence type="ECO:0000256" key="9">
    <source>
        <dbReference type="PROSITE-ProRule" id="PRU10141"/>
    </source>
</evidence>
<dbReference type="PANTHER" id="PTHR47634:SF9">
    <property type="entry name" value="PROTEIN KINASE DOMAIN-CONTAINING PROTEIN-RELATED"/>
    <property type="match status" value="1"/>
</dbReference>
<dbReference type="GO" id="GO:0005524">
    <property type="term" value="F:ATP binding"/>
    <property type="evidence" value="ECO:0007669"/>
    <property type="project" value="UniProtKB-UniRule"/>
</dbReference>
<dbReference type="InterPro" id="IPR000719">
    <property type="entry name" value="Prot_kinase_dom"/>
</dbReference>
<feature type="domain" description="Protein kinase" evidence="10">
    <location>
        <begin position="187"/>
        <end position="639"/>
    </location>
</feature>
<keyword evidence="12" id="KW-1185">Reference proteome</keyword>
<dbReference type="InterPro" id="IPR051334">
    <property type="entry name" value="SRPK"/>
</dbReference>
<dbReference type="EMBL" id="BLIY01000006">
    <property type="protein sequence ID" value="GFE53355.1"/>
    <property type="molecule type" value="Genomic_DNA"/>
</dbReference>
<dbReference type="PROSITE" id="PS00108">
    <property type="entry name" value="PROTEIN_KINASE_ST"/>
    <property type="match status" value="1"/>
</dbReference>
<keyword evidence="4 9" id="KW-0547">Nucleotide-binding</keyword>
<dbReference type="GO" id="GO:0050684">
    <property type="term" value="P:regulation of mRNA processing"/>
    <property type="evidence" value="ECO:0007669"/>
    <property type="project" value="TreeGrafter"/>
</dbReference>